<dbReference type="Pfam" id="PF08284">
    <property type="entry name" value="RVP_2"/>
    <property type="match status" value="1"/>
</dbReference>
<organism evidence="8 9">
    <name type="scientific">Cajanus cajan</name>
    <name type="common">Pigeon pea</name>
    <name type="synonym">Cajanus indicus</name>
    <dbReference type="NCBI Taxonomy" id="3821"/>
    <lineage>
        <taxon>Eukaryota</taxon>
        <taxon>Viridiplantae</taxon>
        <taxon>Streptophyta</taxon>
        <taxon>Embryophyta</taxon>
        <taxon>Tracheophyta</taxon>
        <taxon>Spermatophyta</taxon>
        <taxon>Magnoliopsida</taxon>
        <taxon>eudicotyledons</taxon>
        <taxon>Gunneridae</taxon>
        <taxon>Pentapetalae</taxon>
        <taxon>rosids</taxon>
        <taxon>fabids</taxon>
        <taxon>Fabales</taxon>
        <taxon>Fabaceae</taxon>
        <taxon>Papilionoideae</taxon>
        <taxon>50 kb inversion clade</taxon>
        <taxon>NPAAA clade</taxon>
        <taxon>indigoferoid/millettioid clade</taxon>
        <taxon>Phaseoleae</taxon>
        <taxon>Cajanus</taxon>
    </lineage>
</organism>
<sequence length="614" mass="67914">MRCEALSWFKWMYYNQKLGDWVPFSHALETRFGPSSYENHQPTLFKLKQTGTVTDYQAAFEKLNNQVLGLGLQPDIQRDLAILKPQTVSQTMGLAKLIEDKLKDHKTKPFRSSSFSSSTSHTTNQKPIPTIPIKRLTSQQMQERRDAGLCYNCDEKFFPGHKCATPRFFLLLCDKDLSNPGLVPDSILPMGEPALHFQLSPQALASSPSPQTLKFHGSILGLPVMVLIDIGSSHNIIQPHLAMHLQLPTHPMSPFKVMVGNGAHILCHEYCPKVPILLQSYAIEAPLYILPIKGADVVLGTAWLRTLGSVQADFSIPSFTFSHNETPITILGESSLTPTQASFHQNFHLMHKTAPLNPYPTITLTPSSGPSHPTFQSTVSTLLETFSHIFQPPHGLPHPRPHGHKIPLLPNSAPVNIKPYHYPHSHKDIMSSLIATMLSDGVIKPSTSPFSSLVLLVDILVYSDSFDSHAHHLHIVFQLLLSNQFYAKLSKCVFGVTSVAYLGHVIIGQGVSPNLDKIQAILDWPAPRSLSALRGFLGLIGFYRRFVKHYAAIATPLTDLHKCQHFTWTAVAQIAFTTLQSCMTTTPVLSLPVFKSSFVLETNASATTIGAVLS</sequence>
<name>A0A151RTP2_CAJCA</name>
<feature type="compositionally biased region" description="Low complexity" evidence="6">
    <location>
        <begin position="112"/>
        <end position="123"/>
    </location>
</feature>
<dbReference type="InterPro" id="IPR043128">
    <property type="entry name" value="Rev_trsase/Diguanyl_cyclase"/>
</dbReference>
<dbReference type="AlphaFoldDB" id="A0A151RTP2"/>
<dbReference type="SUPFAM" id="SSF50630">
    <property type="entry name" value="Acid proteases"/>
    <property type="match status" value="1"/>
</dbReference>
<proteinExistence type="predicted"/>
<dbReference type="GO" id="GO:0004519">
    <property type="term" value="F:endonuclease activity"/>
    <property type="evidence" value="ECO:0007669"/>
    <property type="project" value="UniProtKB-KW"/>
</dbReference>
<feature type="domain" description="Reverse transcriptase/retrotransposon-derived protein RNase H-like" evidence="7">
    <location>
        <begin position="568"/>
        <end position="614"/>
    </location>
</feature>
<dbReference type="GO" id="GO:0016779">
    <property type="term" value="F:nucleotidyltransferase activity"/>
    <property type="evidence" value="ECO:0007669"/>
    <property type="project" value="UniProtKB-KW"/>
</dbReference>
<keyword evidence="5" id="KW-0511">Multifunctional enzyme</keyword>
<dbReference type="Pfam" id="PF17919">
    <property type="entry name" value="RT_RNaseH_2"/>
    <property type="match status" value="1"/>
</dbReference>
<dbReference type="PANTHER" id="PTHR37984:SF5">
    <property type="entry name" value="PROTEIN NYNRIN-LIKE"/>
    <property type="match status" value="1"/>
</dbReference>
<dbReference type="Gene3D" id="3.10.10.10">
    <property type="entry name" value="HIV Type 1 Reverse Transcriptase, subunit A, domain 1"/>
    <property type="match status" value="1"/>
</dbReference>
<evidence type="ECO:0000259" key="7">
    <source>
        <dbReference type="Pfam" id="PF17919"/>
    </source>
</evidence>
<evidence type="ECO:0000313" key="8">
    <source>
        <dbReference type="EMBL" id="KYP45909.1"/>
    </source>
</evidence>
<evidence type="ECO:0000313" key="9">
    <source>
        <dbReference type="Proteomes" id="UP000075243"/>
    </source>
</evidence>
<dbReference type="InterPro" id="IPR021109">
    <property type="entry name" value="Peptidase_aspartic_dom_sf"/>
</dbReference>
<dbReference type="EMBL" id="KQ483575">
    <property type="protein sequence ID" value="KYP45909.1"/>
    <property type="molecule type" value="Genomic_DNA"/>
</dbReference>
<keyword evidence="4" id="KW-0378">Hydrolase</keyword>
<evidence type="ECO:0000256" key="6">
    <source>
        <dbReference type="SAM" id="MobiDB-lite"/>
    </source>
</evidence>
<reference evidence="8" key="1">
    <citation type="journal article" date="2012" name="Nat. Biotechnol.">
        <title>Draft genome sequence of pigeonpea (Cajanus cajan), an orphan legume crop of resource-poor farmers.</title>
        <authorList>
            <person name="Varshney R.K."/>
            <person name="Chen W."/>
            <person name="Li Y."/>
            <person name="Bharti A.K."/>
            <person name="Saxena R.K."/>
            <person name="Schlueter J.A."/>
            <person name="Donoghue M.T."/>
            <person name="Azam S."/>
            <person name="Fan G."/>
            <person name="Whaley A.M."/>
            <person name="Farmer A.D."/>
            <person name="Sheridan J."/>
            <person name="Iwata A."/>
            <person name="Tuteja R."/>
            <person name="Penmetsa R.V."/>
            <person name="Wu W."/>
            <person name="Upadhyaya H.D."/>
            <person name="Yang S.P."/>
            <person name="Shah T."/>
            <person name="Saxena K.B."/>
            <person name="Michael T."/>
            <person name="McCombie W.R."/>
            <person name="Yang B."/>
            <person name="Zhang G."/>
            <person name="Yang H."/>
            <person name="Wang J."/>
            <person name="Spillane C."/>
            <person name="Cook D.R."/>
            <person name="May G.D."/>
            <person name="Xu X."/>
            <person name="Jackson S.A."/>
        </authorList>
    </citation>
    <scope>NUCLEOTIDE SEQUENCE [LARGE SCALE GENOMIC DNA]</scope>
</reference>
<dbReference type="SUPFAM" id="SSF56672">
    <property type="entry name" value="DNA/RNA polymerases"/>
    <property type="match status" value="1"/>
</dbReference>
<dbReference type="PANTHER" id="PTHR37984">
    <property type="entry name" value="PROTEIN CBG26694"/>
    <property type="match status" value="1"/>
</dbReference>
<evidence type="ECO:0000256" key="5">
    <source>
        <dbReference type="ARBA" id="ARBA00023268"/>
    </source>
</evidence>
<dbReference type="InterPro" id="IPR050951">
    <property type="entry name" value="Retrovirus_Pol_polyprotein"/>
</dbReference>
<dbReference type="Proteomes" id="UP000075243">
    <property type="component" value="Unassembled WGS sequence"/>
</dbReference>
<keyword evidence="1" id="KW-0808">Transferase</keyword>
<evidence type="ECO:0000256" key="4">
    <source>
        <dbReference type="ARBA" id="ARBA00022759"/>
    </source>
</evidence>
<keyword evidence="9" id="KW-1185">Reference proteome</keyword>
<keyword evidence="3" id="KW-0540">Nuclease</keyword>
<evidence type="ECO:0000256" key="1">
    <source>
        <dbReference type="ARBA" id="ARBA00022679"/>
    </source>
</evidence>
<dbReference type="InterPro" id="IPR041577">
    <property type="entry name" value="RT_RNaseH_2"/>
</dbReference>
<dbReference type="CDD" id="cd00303">
    <property type="entry name" value="retropepsin_like"/>
    <property type="match status" value="1"/>
</dbReference>
<dbReference type="FunFam" id="3.30.70.270:FF:000020">
    <property type="entry name" value="Transposon Tf2-6 polyprotein-like Protein"/>
    <property type="match status" value="1"/>
</dbReference>
<dbReference type="InterPro" id="IPR043502">
    <property type="entry name" value="DNA/RNA_pol_sf"/>
</dbReference>
<keyword evidence="4" id="KW-0255">Endonuclease</keyword>
<accession>A0A151RTP2</accession>
<feature type="region of interest" description="Disordered" evidence="6">
    <location>
        <begin position="107"/>
        <end position="138"/>
    </location>
</feature>
<protein>
    <recommendedName>
        <fullName evidence="7">Reverse transcriptase/retrotransposon-derived protein RNase H-like domain-containing protein</fullName>
    </recommendedName>
</protein>
<evidence type="ECO:0000256" key="2">
    <source>
        <dbReference type="ARBA" id="ARBA00022695"/>
    </source>
</evidence>
<evidence type="ECO:0000256" key="3">
    <source>
        <dbReference type="ARBA" id="ARBA00022722"/>
    </source>
</evidence>
<dbReference type="Gene3D" id="3.30.70.270">
    <property type="match status" value="2"/>
</dbReference>
<gene>
    <name evidence="8" type="ORF">KK1_032523</name>
</gene>
<dbReference type="Gene3D" id="2.40.70.10">
    <property type="entry name" value="Acid Proteases"/>
    <property type="match status" value="1"/>
</dbReference>
<dbReference type="Gramene" id="C.cajan_35671.t">
    <property type="protein sequence ID" value="C.cajan_35671.t"/>
    <property type="gene ID" value="C.cajan_35671"/>
</dbReference>
<keyword evidence="2" id="KW-0548">Nucleotidyltransferase</keyword>